<dbReference type="AlphaFoldDB" id="A0A2K9B130"/>
<dbReference type="EMBL" id="CP025120">
    <property type="protein sequence ID" value="AUD79819.1"/>
    <property type="molecule type" value="Genomic_DNA"/>
</dbReference>
<dbReference type="GO" id="GO:0008168">
    <property type="term" value="F:methyltransferase activity"/>
    <property type="evidence" value="ECO:0007669"/>
    <property type="project" value="UniProtKB-KW"/>
</dbReference>
<protein>
    <submittedName>
        <fullName evidence="1">Tellurite resistance methyltransferase TehB</fullName>
    </submittedName>
</protein>
<dbReference type="InterPro" id="IPR015985">
    <property type="entry name" value="TehB-like_dom"/>
</dbReference>
<dbReference type="Gene3D" id="3.40.50.150">
    <property type="entry name" value="Vaccinia Virus protein VP39"/>
    <property type="match status" value="1"/>
</dbReference>
<evidence type="ECO:0000313" key="2">
    <source>
        <dbReference type="Proteomes" id="UP000232693"/>
    </source>
</evidence>
<dbReference type="Pfam" id="PF00581">
    <property type="entry name" value="Rhodanese"/>
    <property type="match status" value="1"/>
</dbReference>
<reference evidence="1 2" key="1">
    <citation type="submission" date="2017-12" db="EMBL/GenBank/DDBJ databases">
        <title>Kangiella profundi FT102 completed genome.</title>
        <authorList>
            <person name="Xu J."/>
            <person name="Wang J."/>
            <person name="Lu Y."/>
        </authorList>
    </citation>
    <scope>NUCLEOTIDE SEQUENCE [LARGE SCALE GENOMIC DNA]</scope>
    <source>
        <strain evidence="1 2">FT102</strain>
    </source>
</reference>
<proteinExistence type="predicted"/>
<keyword evidence="1" id="KW-0808">Transferase</keyword>
<accession>A0A2K9B130</accession>
<name>A0A2K9B130_9GAMM</name>
<dbReference type="KEGG" id="kpd:CW740_11400"/>
<dbReference type="Gene3D" id="3.40.250.10">
    <property type="entry name" value="Rhodanese-like domain"/>
    <property type="match status" value="1"/>
</dbReference>
<dbReference type="PROSITE" id="PS50206">
    <property type="entry name" value="RHODANESE_3"/>
    <property type="match status" value="1"/>
</dbReference>
<dbReference type="OrthoDB" id="9804312at2"/>
<dbReference type="InterPro" id="IPR036873">
    <property type="entry name" value="Rhodanese-like_dom_sf"/>
</dbReference>
<dbReference type="InterPro" id="IPR029063">
    <property type="entry name" value="SAM-dependent_MTases_sf"/>
</dbReference>
<dbReference type="SUPFAM" id="SSF52821">
    <property type="entry name" value="Rhodanese/Cell cycle control phosphatase"/>
    <property type="match status" value="1"/>
</dbReference>
<keyword evidence="1" id="KW-0489">Methyltransferase</keyword>
<dbReference type="GO" id="GO:0032259">
    <property type="term" value="P:methylation"/>
    <property type="evidence" value="ECO:0007669"/>
    <property type="project" value="UniProtKB-KW"/>
</dbReference>
<dbReference type="RefSeq" id="WP_106647611.1">
    <property type="nucleotide sequence ID" value="NZ_BMGO01000001.1"/>
</dbReference>
<dbReference type="InterPro" id="IPR001763">
    <property type="entry name" value="Rhodanese-like_dom"/>
</dbReference>
<organism evidence="1 2">
    <name type="scientific">Kangiella profundi</name>
    <dbReference type="NCBI Taxonomy" id="1561924"/>
    <lineage>
        <taxon>Bacteria</taxon>
        <taxon>Pseudomonadati</taxon>
        <taxon>Pseudomonadota</taxon>
        <taxon>Gammaproteobacteria</taxon>
        <taxon>Kangiellales</taxon>
        <taxon>Kangiellaceae</taxon>
        <taxon>Kangiella</taxon>
    </lineage>
</organism>
<sequence>MANSKLLENTDLPIIDLRPVDEFRQGHIQGSTNLPLSEIEDCWYELPPKGSPLILFTSSDEQQKVKDLFERQQYPIEAILLAEEFEQEELVSDPNSRRLWRASPLLENYIELIEQHLPGTDPLAFDIGCGSGRDSIFLGLHGFQVLAIDRNPMAMERISNFIERWQVDVTPIKLNCEEEYDQLIQLIHLQKPSLVLQCRYLHRPLLDLYHQHLPAGSMVAIHTFMKDAAKYGSPKKPAFLLQPGELAEKFADWDILLDQIHVLRDKRPLSLFIARKPY</sequence>
<dbReference type="CDD" id="cd02440">
    <property type="entry name" value="AdoMet_MTases"/>
    <property type="match status" value="1"/>
</dbReference>
<dbReference type="Proteomes" id="UP000232693">
    <property type="component" value="Chromosome"/>
</dbReference>
<gene>
    <name evidence="1" type="ORF">CW740_11400</name>
</gene>
<evidence type="ECO:0000313" key="1">
    <source>
        <dbReference type="EMBL" id="AUD79819.1"/>
    </source>
</evidence>
<dbReference type="SUPFAM" id="SSF53335">
    <property type="entry name" value="S-adenosyl-L-methionine-dependent methyltransferases"/>
    <property type="match status" value="1"/>
</dbReference>
<dbReference type="Pfam" id="PF03848">
    <property type="entry name" value="TehB"/>
    <property type="match status" value="1"/>
</dbReference>
<dbReference type="CDD" id="cd00158">
    <property type="entry name" value="RHOD"/>
    <property type="match status" value="1"/>
</dbReference>
<keyword evidence="2" id="KW-1185">Reference proteome</keyword>